<evidence type="ECO:0000313" key="2">
    <source>
        <dbReference type="EMBL" id="JAH77957.1"/>
    </source>
</evidence>
<dbReference type="EMBL" id="GBXM01030620">
    <property type="protein sequence ID" value="JAH77957.1"/>
    <property type="molecule type" value="Transcribed_RNA"/>
</dbReference>
<feature type="compositionally biased region" description="Polar residues" evidence="1">
    <location>
        <begin position="1"/>
        <end position="10"/>
    </location>
</feature>
<evidence type="ECO:0000256" key="1">
    <source>
        <dbReference type="SAM" id="MobiDB-lite"/>
    </source>
</evidence>
<reference evidence="2" key="2">
    <citation type="journal article" date="2015" name="Fish Shellfish Immunol.">
        <title>Early steps in the European eel (Anguilla anguilla)-Vibrio vulnificus interaction in the gills: Role of the RtxA13 toxin.</title>
        <authorList>
            <person name="Callol A."/>
            <person name="Pajuelo D."/>
            <person name="Ebbesson L."/>
            <person name="Teles M."/>
            <person name="MacKenzie S."/>
            <person name="Amaro C."/>
        </authorList>
    </citation>
    <scope>NUCLEOTIDE SEQUENCE</scope>
</reference>
<sequence length="55" mass="6071">MPSQNENGSTCAGPEHSQTPNPPLASMHNCIQYILKILNRNVQNRNCLLGNIPIK</sequence>
<protein>
    <submittedName>
        <fullName evidence="2">Uncharacterized protein</fullName>
    </submittedName>
</protein>
<reference evidence="2" key="1">
    <citation type="submission" date="2014-11" db="EMBL/GenBank/DDBJ databases">
        <authorList>
            <person name="Amaro Gonzalez C."/>
        </authorList>
    </citation>
    <scope>NUCLEOTIDE SEQUENCE</scope>
</reference>
<feature type="region of interest" description="Disordered" evidence="1">
    <location>
        <begin position="1"/>
        <end position="23"/>
    </location>
</feature>
<name>A0A0E9VIR1_ANGAN</name>
<accession>A0A0E9VIR1</accession>
<dbReference type="AlphaFoldDB" id="A0A0E9VIR1"/>
<proteinExistence type="predicted"/>
<organism evidence="2">
    <name type="scientific">Anguilla anguilla</name>
    <name type="common">European freshwater eel</name>
    <name type="synonym">Muraena anguilla</name>
    <dbReference type="NCBI Taxonomy" id="7936"/>
    <lineage>
        <taxon>Eukaryota</taxon>
        <taxon>Metazoa</taxon>
        <taxon>Chordata</taxon>
        <taxon>Craniata</taxon>
        <taxon>Vertebrata</taxon>
        <taxon>Euteleostomi</taxon>
        <taxon>Actinopterygii</taxon>
        <taxon>Neopterygii</taxon>
        <taxon>Teleostei</taxon>
        <taxon>Anguilliformes</taxon>
        <taxon>Anguillidae</taxon>
        <taxon>Anguilla</taxon>
    </lineage>
</organism>